<dbReference type="STRING" id="658187.LDG_5626"/>
<dbReference type="HOGENOM" id="CLU_200449_0_0_6"/>
<organism evidence="2 3">
    <name type="scientific">Legionella drancourtii LLAP12</name>
    <dbReference type="NCBI Taxonomy" id="658187"/>
    <lineage>
        <taxon>Bacteria</taxon>
        <taxon>Pseudomonadati</taxon>
        <taxon>Pseudomonadota</taxon>
        <taxon>Gammaproteobacteria</taxon>
        <taxon>Legionellales</taxon>
        <taxon>Legionellaceae</taxon>
        <taxon>Legionella</taxon>
    </lineage>
</organism>
<accession>G9EKA2</accession>
<evidence type="ECO:0000313" key="3">
    <source>
        <dbReference type="Proteomes" id="UP000002770"/>
    </source>
</evidence>
<dbReference type="eggNOG" id="ENOG503264G">
    <property type="taxonomic scope" value="Bacteria"/>
</dbReference>
<dbReference type="Proteomes" id="UP000002770">
    <property type="component" value="Unassembled WGS sequence"/>
</dbReference>
<dbReference type="EMBL" id="JH413801">
    <property type="protein sequence ID" value="EHL32253.1"/>
    <property type="molecule type" value="Genomic_DNA"/>
</dbReference>
<dbReference type="InParanoid" id="G9EKA2"/>
<keyword evidence="1" id="KW-0732">Signal</keyword>
<reference evidence="2 3" key="1">
    <citation type="journal article" date="2011" name="BMC Genomics">
        <title>Insight into cross-talk between intra-amoebal pathogens.</title>
        <authorList>
            <person name="Gimenez G."/>
            <person name="Bertelli C."/>
            <person name="Moliner C."/>
            <person name="Robert C."/>
            <person name="Raoult D."/>
            <person name="Fournier P.E."/>
            <person name="Greub G."/>
        </authorList>
    </citation>
    <scope>NUCLEOTIDE SEQUENCE [LARGE SCALE GENOMIC DNA]</scope>
    <source>
        <strain evidence="2 3">LLAP12</strain>
    </source>
</reference>
<protein>
    <submittedName>
        <fullName evidence="2">Uncharacterized protein</fullName>
    </submittedName>
</protein>
<dbReference type="OrthoDB" id="5638924at2"/>
<feature type="chain" id="PRO_5003521192" evidence="1">
    <location>
        <begin position="23"/>
        <end position="68"/>
    </location>
</feature>
<evidence type="ECO:0000313" key="2">
    <source>
        <dbReference type="EMBL" id="EHL32253.1"/>
    </source>
</evidence>
<name>G9EKA2_9GAMM</name>
<keyword evidence="3" id="KW-1185">Reference proteome</keyword>
<dbReference type="RefSeq" id="WP_006869599.1">
    <property type="nucleotide sequence ID" value="NZ_JH413801.1"/>
</dbReference>
<evidence type="ECO:0000256" key="1">
    <source>
        <dbReference type="SAM" id="SignalP"/>
    </source>
</evidence>
<sequence length="68" mass="7794">MDKFIINMLLMFFFLLAQTAEATQQEAQELCVQKTVSRCLYQCQKTNIINCTQACPENAKNQCRQAGE</sequence>
<gene>
    <name evidence="2" type="ORF">LDG_5626</name>
</gene>
<proteinExistence type="predicted"/>
<feature type="signal peptide" evidence="1">
    <location>
        <begin position="1"/>
        <end position="22"/>
    </location>
</feature>
<dbReference type="AlphaFoldDB" id="G9EKA2"/>